<proteinExistence type="predicted"/>
<gene>
    <name evidence="1" type="ORF">G9403_08125</name>
</gene>
<organism evidence="1 2">
    <name type="scientific">Weissella paramesenteroides</name>
    <name type="common">Leuconostoc paramesenteroides</name>
    <dbReference type="NCBI Taxonomy" id="1249"/>
    <lineage>
        <taxon>Bacteria</taxon>
        <taxon>Bacillati</taxon>
        <taxon>Bacillota</taxon>
        <taxon>Bacilli</taxon>
        <taxon>Lactobacillales</taxon>
        <taxon>Lactobacillaceae</taxon>
        <taxon>Weissella</taxon>
    </lineage>
</organism>
<evidence type="ECO:0000313" key="2">
    <source>
        <dbReference type="Proteomes" id="UP001215461"/>
    </source>
</evidence>
<evidence type="ECO:0008006" key="3">
    <source>
        <dbReference type="Google" id="ProtNLM"/>
    </source>
</evidence>
<reference evidence="1 2" key="1">
    <citation type="submission" date="2020-03" db="EMBL/GenBank/DDBJ databases">
        <title>Comparative genomics of Weissella paramesenteroides.</title>
        <authorList>
            <person name="Kant R."/>
            <person name="Takala T."/>
            <person name="Saris P."/>
        </authorList>
    </citation>
    <scope>NUCLEOTIDE SEQUENCE [LARGE SCALE GENOMIC DNA]</scope>
    <source>
        <strain evidence="1 2">SJ27-4</strain>
    </source>
</reference>
<protein>
    <recommendedName>
        <fullName evidence="3">Chemotaxis protein</fullName>
    </recommendedName>
</protein>
<dbReference type="EMBL" id="JAANXN010000010">
    <property type="protein sequence ID" value="MDF8371603.1"/>
    <property type="molecule type" value="Genomic_DNA"/>
</dbReference>
<name>A0ABD4XKC4_WEIPA</name>
<accession>A0ABD4XKC4</accession>
<dbReference type="AlphaFoldDB" id="A0ABD4XKC4"/>
<evidence type="ECO:0000313" key="1">
    <source>
        <dbReference type="EMBL" id="MDF8371603.1"/>
    </source>
</evidence>
<comment type="caution">
    <text evidence="1">The sequence shown here is derived from an EMBL/GenBank/DDBJ whole genome shotgun (WGS) entry which is preliminary data.</text>
</comment>
<sequence>MEHTKENVMPKKKYMSTQQYGVLLSELIETIQEAGDRVAPFFEKLDKALKENELASLSTDEFVEIATEFENVVEIYQDVSKQLNSMTAPVRLIGAHRIVKQIFADYTTATKVMADSLDVNTQQVNLADFRKSEADQDVFMDKFLAQIRRVFSTVTA</sequence>
<dbReference type="Proteomes" id="UP001215461">
    <property type="component" value="Unassembled WGS sequence"/>
</dbReference>